<dbReference type="Proteomes" id="UP000093737">
    <property type="component" value="Unassembled WGS sequence"/>
</dbReference>
<comment type="caution">
    <text evidence="1">The sequence shown here is derived from an EMBL/GenBank/DDBJ whole genome shotgun (WGS) entry which is preliminary data.</text>
</comment>
<dbReference type="EMBL" id="LYTK01000001">
    <property type="protein sequence ID" value="OBQ71430.1"/>
    <property type="molecule type" value="Genomic_DNA"/>
</dbReference>
<proteinExistence type="predicted"/>
<name>A0A6M7U8H8_RHILI</name>
<organism evidence="1 2">
    <name type="scientific">Rhizobium loti</name>
    <name type="common">Mesorhizobium loti</name>
    <dbReference type="NCBI Taxonomy" id="381"/>
    <lineage>
        <taxon>Bacteria</taxon>
        <taxon>Pseudomonadati</taxon>
        <taxon>Pseudomonadota</taxon>
        <taxon>Alphaproteobacteria</taxon>
        <taxon>Hyphomicrobiales</taxon>
        <taxon>Phyllobacteriaceae</taxon>
        <taxon>Mesorhizobium</taxon>
    </lineage>
</organism>
<evidence type="ECO:0000313" key="2">
    <source>
        <dbReference type="Proteomes" id="UP000093737"/>
    </source>
</evidence>
<dbReference type="Pfam" id="PF07277">
    <property type="entry name" value="SapC"/>
    <property type="match status" value="1"/>
</dbReference>
<protein>
    <submittedName>
        <fullName evidence="1">Multidrug transporter</fullName>
    </submittedName>
</protein>
<accession>A0A6M7U8H8</accession>
<dbReference type="AlphaFoldDB" id="A0A6M7U8H8"/>
<evidence type="ECO:0000313" key="1">
    <source>
        <dbReference type="EMBL" id="OBQ71430.1"/>
    </source>
</evidence>
<reference evidence="1 2" key="1">
    <citation type="submission" date="2016-05" db="EMBL/GenBank/DDBJ databases">
        <authorList>
            <person name="Ramsay J.P."/>
        </authorList>
    </citation>
    <scope>NUCLEOTIDE SEQUENCE [LARGE SCALE GENOMIC DNA]</scope>
    <source>
        <strain evidence="1 2">NZP2042</strain>
    </source>
</reference>
<dbReference type="RefSeq" id="WP_056565063.1">
    <property type="nucleotide sequence ID" value="NZ_CP033334.1"/>
</dbReference>
<sequence length="260" mass="28724">MVKQLLIYERAVPVSRQSHGDLSVKTGNNFAFARQVNSVPLMAAEFSGAAAEYAVVFAGQGESIIPVVLLGVRDGENLFVNEDGSWGGRYVPAFLRRYPFVFSSTDDGANFTLCVDEEFEGCNRKGRGERLFDGDGERTLYLQNVLGFLQAYQVQFQRTQALTKRLNDLNLFEAMQARFTLRDGKTLMLSGFFAVNRDRLKALSGDQLAELARADDLELIYLHLQSMRHLSATAERMGAGAVGLKDEAPEPETAPEPADA</sequence>
<gene>
    <name evidence="1" type="ORF">A8145_00635</name>
</gene>
<dbReference type="InterPro" id="IPR010836">
    <property type="entry name" value="SapC"/>
</dbReference>